<sequence length="146" mass="16611">MDQNTASVINDTCLIVDDTEVPQTLVAYLSSHPDPNRVEDFEVCYFVSITQQAISELSMHPPEVGGDRRHLSDATFPFMEYDTEKSDGSFEGVRHDCESWFEQGHKNIDSIPSADLLQSSNTRRTQSATCLFYAQESRRSIERKTR</sequence>
<comment type="caution">
    <text evidence="1">The sequence shown here is derived from an EMBL/GenBank/DDBJ whole genome shotgun (WGS) entry which is preliminary data.</text>
</comment>
<reference evidence="1" key="1">
    <citation type="submission" date="2023-06" db="EMBL/GenBank/DDBJ databases">
        <authorList>
            <consortium name="Lawrence Berkeley National Laboratory"/>
            <person name="Ahrendt S."/>
            <person name="Sahu N."/>
            <person name="Indic B."/>
            <person name="Wong-Bajracharya J."/>
            <person name="Merenyi Z."/>
            <person name="Ke H.-M."/>
            <person name="Monk M."/>
            <person name="Kocsube S."/>
            <person name="Drula E."/>
            <person name="Lipzen A."/>
            <person name="Balint B."/>
            <person name="Henrissat B."/>
            <person name="Andreopoulos B."/>
            <person name="Martin F.M."/>
            <person name="Harder C.B."/>
            <person name="Rigling D."/>
            <person name="Ford K.L."/>
            <person name="Foster G.D."/>
            <person name="Pangilinan J."/>
            <person name="Papanicolaou A."/>
            <person name="Barry K."/>
            <person name="LaButti K."/>
            <person name="Viragh M."/>
            <person name="Koriabine M."/>
            <person name="Yan M."/>
            <person name="Riley R."/>
            <person name="Champramary S."/>
            <person name="Plett K.L."/>
            <person name="Tsai I.J."/>
            <person name="Slot J."/>
            <person name="Sipos G."/>
            <person name="Plett J."/>
            <person name="Nagy L.G."/>
            <person name="Grigoriev I.V."/>
        </authorList>
    </citation>
    <scope>NUCLEOTIDE SEQUENCE</scope>
    <source>
        <strain evidence="1">FPL87.14</strain>
    </source>
</reference>
<dbReference type="Proteomes" id="UP001175226">
    <property type="component" value="Unassembled WGS sequence"/>
</dbReference>
<gene>
    <name evidence="1" type="ORF">EV421DRAFT_1741315</name>
</gene>
<evidence type="ECO:0000313" key="1">
    <source>
        <dbReference type="EMBL" id="KAK0433764.1"/>
    </source>
</evidence>
<accession>A0AA39J2S2</accession>
<keyword evidence="2" id="KW-1185">Reference proteome</keyword>
<evidence type="ECO:0000313" key="2">
    <source>
        <dbReference type="Proteomes" id="UP001175226"/>
    </source>
</evidence>
<protein>
    <submittedName>
        <fullName evidence="1">Uncharacterized protein</fullName>
    </submittedName>
</protein>
<organism evidence="1 2">
    <name type="scientific">Armillaria borealis</name>
    <dbReference type="NCBI Taxonomy" id="47425"/>
    <lineage>
        <taxon>Eukaryota</taxon>
        <taxon>Fungi</taxon>
        <taxon>Dikarya</taxon>
        <taxon>Basidiomycota</taxon>
        <taxon>Agaricomycotina</taxon>
        <taxon>Agaricomycetes</taxon>
        <taxon>Agaricomycetidae</taxon>
        <taxon>Agaricales</taxon>
        <taxon>Marasmiineae</taxon>
        <taxon>Physalacriaceae</taxon>
        <taxon>Armillaria</taxon>
    </lineage>
</organism>
<dbReference type="EMBL" id="JAUEPT010000077">
    <property type="protein sequence ID" value="KAK0433764.1"/>
    <property type="molecule type" value="Genomic_DNA"/>
</dbReference>
<dbReference type="AlphaFoldDB" id="A0AA39J2S2"/>
<name>A0AA39J2S2_9AGAR</name>
<proteinExistence type="predicted"/>